<dbReference type="EMBL" id="JAAITS010000027">
    <property type="protein sequence ID" value="NSG85844.1"/>
    <property type="molecule type" value="Genomic_DNA"/>
</dbReference>
<dbReference type="PANTHER" id="PTHR43611">
    <property type="entry name" value="ALPHA-D-GLUCOSE 1-PHOSPHATE PHOSPHATASE"/>
    <property type="match status" value="1"/>
</dbReference>
<dbReference type="Gene3D" id="3.40.50.1000">
    <property type="entry name" value="HAD superfamily/HAD-like"/>
    <property type="match status" value="1"/>
</dbReference>
<dbReference type="InterPro" id="IPR023214">
    <property type="entry name" value="HAD_sf"/>
</dbReference>
<protein>
    <submittedName>
        <fullName evidence="1">HAD family phosphatase</fullName>
    </submittedName>
</protein>
<dbReference type="NCBIfam" id="TIGR01509">
    <property type="entry name" value="HAD-SF-IA-v3"/>
    <property type="match status" value="1"/>
</dbReference>
<dbReference type="PANTHER" id="PTHR43611:SF3">
    <property type="entry name" value="FLAVIN MONONUCLEOTIDE HYDROLASE 1, CHLOROPLATIC"/>
    <property type="match status" value="1"/>
</dbReference>
<dbReference type="SUPFAM" id="SSF56784">
    <property type="entry name" value="HAD-like"/>
    <property type="match status" value="1"/>
</dbReference>
<dbReference type="InterPro" id="IPR006439">
    <property type="entry name" value="HAD-SF_hydro_IA"/>
</dbReference>
<evidence type="ECO:0000313" key="2">
    <source>
        <dbReference type="Proteomes" id="UP001644719"/>
    </source>
</evidence>
<dbReference type="Gene3D" id="1.10.150.240">
    <property type="entry name" value="Putative phosphatase, domain 2"/>
    <property type="match status" value="1"/>
</dbReference>
<accession>A0ABX2H6P0</accession>
<dbReference type="InterPro" id="IPR023198">
    <property type="entry name" value="PGP-like_dom2"/>
</dbReference>
<comment type="caution">
    <text evidence="1">The sequence shown here is derived from an EMBL/GenBank/DDBJ whole genome shotgun (WGS) entry which is preliminary data.</text>
</comment>
<proteinExistence type="predicted"/>
<sequence>MIRNLIFDVGDVLVEYRWFEMLTRDYGLSEAEAKRIGEEMFDNEIWVQGLDGGRLSLEEAIHQYELKYPDDVDVMGWFLRNGEQMAVKRPEVWDKVAALKEKGYKIYLLSNYSEELFHVHTKRAKFLDVLDGGVVSYQVHALKPDREIYEILLEKYSLKAEECLFFDDRMDNVEGAKKVGIQAIQVTSREMLNETLDEMLTK</sequence>
<name>A0ABX2H6P0_9FIRM</name>
<dbReference type="RefSeq" id="WP_148461672.1">
    <property type="nucleotide sequence ID" value="NZ_JAAITS010000027.1"/>
</dbReference>
<reference evidence="1 2" key="1">
    <citation type="journal article" date="2020" name="Cell Host Microbe">
        <title>Functional and Genomic Variation between Human-Derived Isolates of Lachnospiraceae Reveals Inter- and Intra-Species Diversity.</title>
        <authorList>
            <person name="Sorbara M.T."/>
            <person name="Littmann E.R."/>
            <person name="Fontana E."/>
            <person name="Moody T.U."/>
            <person name="Kohout C.E."/>
            <person name="Gjonbalaj M."/>
            <person name="Eaton V."/>
            <person name="Seok R."/>
            <person name="Leiner I.M."/>
            <person name="Pamer E.G."/>
        </authorList>
    </citation>
    <scope>NUCLEOTIDE SEQUENCE [LARGE SCALE GENOMIC DNA]</scope>
    <source>
        <strain evidence="1 2">MSK.17.74</strain>
    </source>
</reference>
<dbReference type="CDD" id="cd02603">
    <property type="entry name" value="HAD_sEH-N_like"/>
    <property type="match status" value="1"/>
</dbReference>
<dbReference type="InterPro" id="IPR036412">
    <property type="entry name" value="HAD-like_sf"/>
</dbReference>
<organism evidence="1 2">
    <name type="scientific">Blautia faecis</name>
    <dbReference type="NCBI Taxonomy" id="871665"/>
    <lineage>
        <taxon>Bacteria</taxon>
        <taxon>Bacillati</taxon>
        <taxon>Bacillota</taxon>
        <taxon>Clostridia</taxon>
        <taxon>Lachnospirales</taxon>
        <taxon>Lachnospiraceae</taxon>
        <taxon>Blautia</taxon>
    </lineage>
</organism>
<dbReference type="Proteomes" id="UP001644719">
    <property type="component" value="Unassembled WGS sequence"/>
</dbReference>
<keyword evidence="2" id="KW-1185">Reference proteome</keyword>
<dbReference type="SFLD" id="SFLDS00003">
    <property type="entry name" value="Haloacid_Dehalogenase"/>
    <property type="match status" value="1"/>
</dbReference>
<evidence type="ECO:0000313" key="1">
    <source>
        <dbReference type="EMBL" id="NSG85844.1"/>
    </source>
</evidence>
<dbReference type="Pfam" id="PF00702">
    <property type="entry name" value="Hydrolase"/>
    <property type="match status" value="1"/>
</dbReference>
<dbReference type="SFLD" id="SFLDG01129">
    <property type="entry name" value="C1.5:_HAD__Beta-PGM__Phosphata"/>
    <property type="match status" value="1"/>
</dbReference>
<gene>
    <name evidence="1" type="ORF">G5B17_10440</name>
</gene>